<accession>A0A0H5QW19</accession>
<evidence type="ECO:0000313" key="2">
    <source>
        <dbReference type="EMBL" id="CRY99788.1"/>
    </source>
</evidence>
<keyword evidence="1" id="KW-0472">Membrane</keyword>
<reference evidence="2 3" key="1">
    <citation type="submission" date="2014-11" db="EMBL/GenBank/DDBJ databases">
        <authorList>
            <person name="Diene M.Seydina."/>
        </authorList>
    </citation>
    <scope>NUCLEOTIDE SEQUENCE [LARGE SCALE GENOMIC DNA]</scope>
    <source>
        <strain evidence="2 3">Neisseria meningitidis CHUV</strain>
    </source>
</reference>
<sequence length="68" mass="7893">MFTFLNKNIFIKTIVLGCFYSFLFFSFFVSGKSFGYSFEIFNMDTSALAFLSVYMGFFISVAVHIYDI</sequence>
<dbReference type="Proteomes" id="UP000182715">
    <property type="component" value="Unassembled WGS sequence"/>
</dbReference>
<feature type="transmembrane region" description="Helical" evidence="1">
    <location>
        <begin position="9"/>
        <end position="28"/>
    </location>
</feature>
<name>A0A0H5QW19_NEIMI</name>
<evidence type="ECO:0000256" key="1">
    <source>
        <dbReference type="SAM" id="Phobius"/>
    </source>
</evidence>
<proteinExistence type="predicted"/>
<dbReference type="EMBL" id="CVTF01000100">
    <property type="protein sequence ID" value="CRY99788.1"/>
    <property type="molecule type" value="Genomic_DNA"/>
</dbReference>
<feature type="transmembrane region" description="Helical" evidence="1">
    <location>
        <begin position="48"/>
        <end position="66"/>
    </location>
</feature>
<organism evidence="2 3">
    <name type="scientific">Neisseria meningitidis serogroup B</name>
    <dbReference type="NCBI Taxonomy" id="491"/>
    <lineage>
        <taxon>Bacteria</taxon>
        <taxon>Pseudomonadati</taxon>
        <taxon>Pseudomonadota</taxon>
        <taxon>Betaproteobacteria</taxon>
        <taxon>Neisseriales</taxon>
        <taxon>Neisseriaceae</taxon>
        <taxon>Neisseria</taxon>
    </lineage>
</organism>
<evidence type="ECO:0000313" key="3">
    <source>
        <dbReference type="Proteomes" id="UP000182715"/>
    </source>
</evidence>
<keyword evidence="1" id="KW-0812">Transmembrane</keyword>
<protein>
    <submittedName>
        <fullName evidence="2">Uncharacterized protein</fullName>
    </submittedName>
</protein>
<keyword evidence="1" id="KW-1133">Transmembrane helix</keyword>
<dbReference type="AlphaFoldDB" id="A0A0H5QW19"/>